<reference evidence="1 2" key="1">
    <citation type="journal article" date="2019" name="Nat. Ecol. Evol.">
        <title>Megaphylogeny resolves global patterns of mushroom evolution.</title>
        <authorList>
            <person name="Varga T."/>
            <person name="Krizsan K."/>
            <person name="Foldi C."/>
            <person name="Dima B."/>
            <person name="Sanchez-Garcia M."/>
            <person name="Sanchez-Ramirez S."/>
            <person name="Szollosi G.J."/>
            <person name="Szarkandi J.G."/>
            <person name="Papp V."/>
            <person name="Albert L."/>
            <person name="Andreopoulos W."/>
            <person name="Angelini C."/>
            <person name="Antonin V."/>
            <person name="Barry K.W."/>
            <person name="Bougher N.L."/>
            <person name="Buchanan P."/>
            <person name="Buyck B."/>
            <person name="Bense V."/>
            <person name="Catcheside P."/>
            <person name="Chovatia M."/>
            <person name="Cooper J."/>
            <person name="Damon W."/>
            <person name="Desjardin D."/>
            <person name="Finy P."/>
            <person name="Geml J."/>
            <person name="Haridas S."/>
            <person name="Hughes K."/>
            <person name="Justo A."/>
            <person name="Karasinski D."/>
            <person name="Kautmanova I."/>
            <person name="Kiss B."/>
            <person name="Kocsube S."/>
            <person name="Kotiranta H."/>
            <person name="LaButti K.M."/>
            <person name="Lechner B.E."/>
            <person name="Liimatainen K."/>
            <person name="Lipzen A."/>
            <person name="Lukacs Z."/>
            <person name="Mihaltcheva S."/>
            <person name="Morgado L.N."/>
            <person name="Niskanen T."/>
            <person name="Noordeloos M.E."/>
            <person name="Ohm R.A."/>
            <person name="Ortiz-Santana B."/>
            <person name="Ovrebo C."/>
            <person name="Racz N."/>
            <person name="Riley R."/>
            <person name="Savchenko A."/>
            <person name="Shiryaev A."/>
            <person name="Soop K."/>
            <person name="Spirin V."/>
            <person name="Szebenyi C."/>
            <person name="Tomsovsky M."/>
            <person name="Tulloss R.E."/>
            <person name="Uehling J."/>
            <person name="Grigoriev I.V."/>
            <person name="Vagvolgyi C."/>
            <person name="Papp T."/>
            <person name="Martin F.M."/>
            <person name="Miettinen O."/>
            <person name="Hibbett D.S."/>
            <person name="Nagy L.G."/>
        </authorList>
    </citation>
    <scope>NUCLEOTIDE SEQUENCE [LARGE SCALE GENOMIC DNA]</scope>
    <source>
        <strain evidence="1 2">NL-1719</strain>
    </source>
</reference>
<accession>A0ACD3BE40</accession>
<dbReference type="Proteomes" id="UP000308600">
    <property type="component" value="Unassembled WGS sequence"/>
</dbReference>
<name>A0ACD3BE40_9AGAR</name>
<proteinExistence type="predicted"/>
<evidence type="ECO:0000313" key="1">
    <source>
        <dbReference type="EMBL" id="TFK76299.1"/>
    </source>
</evidence>
<gene>
    <name evidence="1" type="ORF">BDN72DRAFT_830853</name>
</gene>
<evidence type="ECO:0000313" key="2">
    <source>
        <dbReference type="Proteomes" id="UP000308600"/>
    </source>
</evidence>
<dbReference type="EMBL" id="ML208260">
    <property type="protein sequence ID" value="TFK76299.1"/>
    <property type="molecule type" value="Genomic_DNA"/>
</dbReference>
<organism evidence="1 2">
    <name type="scientific">Pluteus cervinus</name>
    <dbReference type="NCBI Taxonomy" id="181527"/>
    <lineage>
        <taxon>Eukaryota</taxon>
        <taxon>Fungi</taxon>
        <taxon>Dikarya</taxon>
        <taxon>Basidiomycota</taxon>
        <taxon>Agaricomycotina</taxon>
        <taxon>Agaricomycetes</taxon>
        <taxon>Agaricomycetidae</taxon>
        <taxon>Agaricales</taxon>
        <taxon>Pluteineae</taxon>
        <taxon>Pluteaceae</taxon>
        <taxon>Pluteus</taxon>
    </lineage>
</organism>
<protein>
    <submittedName>
        <fullName evidence="1">DNA glycosylase</fullName>
    </submittedName>
</protein>
<sequence length="400" mass="44965">MSLTGLRWQTLPLPLVQLSLAAVLKCGQSFRWTTHTVTGTEPEVKESNHSGYEYRLCLSDRVVCLRQNATTLSYCSVFPKLESPEKRLLLEAKTLEWLKDYFQLDVDLEILYKDWAGRDEVFASVQNRFAGIRVLRQDPWENLISFICSSNNNIGRITKMVSSLCKEFSPAVLTITNDGEEEFYHPFPPPSALAGPGVAAKLRSLGFGYRAEYIQRTASMLVDTHGSKLKLGETTEPSEVWLQTLRQMSTEQAREELLKFAGVGRKVADCVLLMSLDKREVVPVDTHVYQIAVKHYKFRGTSGKKATMTPKLYEELTSKFVTCWGDHAGWAHTILFTADLKSFATYGETDDVPTPESGQNTPKAETSSVVPGSKRKRKRNSSPPAGRGRASARQTRRRET</sequence>
<keyword evidence="2" id="KW-1185">Reference proteome</keyword>